<evidence type="ECO:0000256" key="4">
    <source>
        <dbReference type="ARBA" id="ARBA00031367"/>
    </source>
</evidence>
<dbReference type="EMBL" id="WBMT01000014">
    <property type="protein sequence ID" value="KAB2345153.1"/>
    <property type="molecule type" value="Genomic_DNA"/>
</dbReference>
<dbReference type="SUPFAM" id="SSF51735">
    <property type="entry name" value="NAD(P)-binding Rossmann-fold domains"/>
    <property type="match status" value="1"/>
</dbReference>
<dbReference type="AlphaFoldDB" id="A0A6H9YQH7"/>
<evidence type="ECO:0000259" key="6">
    <source>
        <dbReference type="Pfam" id="PF01370"/>
    </source>
</evidence>
<dbReference type="PANTHER" id="PTHR43725">
    <property type="entry name" value="UDP-GLUCOSE 4-EPIMERASE"/>
    <property type="match status" value="1"/>
</dbReference>
<sequence length="316" mass="33272">MRVLVTGAAGYVGYAVGRRLIAAGHEVTGLVRRADRPLPPGVRPVIGDLLDPNGLDSTLHETYDGVCHLAARTRVRESFDEPLAFFTTNVQGTINLLEALTKVQPDGSPAPAPAVVYGSTAAVYGNPDRQPIPEAEVPSPTSPYGAAKLAAEQLIRFHARTGAIGAIVLRTFNVAGSVDGRRDPDETRLIPKALAVAAGHAPHLTINGDGAAVREYLHVDDLAAAYVLALEAARPGTERVYNVGSGTGASVKEVIEAVEEVTGRRVPTRHNPPQPEPPLLVADATAIRRDLGWQPERSALPVIIADSWAALSSEAG</sequence>
<dbReference type="Gene3D" id="3.90.25.10">
    <property type="entry name" value="UDP-galactose 4-epimerase, domain 1"/>
    <property type="match status" value="1"/>
</dbReference>
<proteinExistence type="inferred from homology"/>
<gene>
    <name evidence="7" type="ORF">F8566_28180</name>
</gene>
<dbReference type="Gene3D" id="3.40.50.720">
    <property type="entry name" value="NAD(P)-binding Rossmann-like Domain"/>
    <property type="match status" value="1"/>
</dbReference>
<comment type="caution">
    <text evidence="7">The sequence shown here is derived from an EMBL/GenBank/DDBJ whole genome shotgun (WGS) entry which is preliminary data.</text>
</comment>
<evidence type="ECO:0000256" key="3">
    <source>
        <dbReference type="ARBA" id="ARBA00018569"/>
    </source>
</evidence>
<name>A0A6H9YQH7_9ACTN</name>
<protein>
    <recommendedName>
        <fullName evidence="3">UDP-glucose 4-epimerase</fullName>
    </recommendedName>
    <alternativeName>
        <fullName evidence="5">Galactowaldenase</fullName>
    </alternativeName>
    <alternativeName>
        <fullName evidence="4">UDP-galactose 4-epimerase</fullName>
    </alternativeName>
</protein>
<comment type="similarity">
    <text evidence="2">Belongs to the NAD(P)-dependent epimerase/dehydratase family.</text>
</comment>
<comment type="pathway">
    <text evidence="1">Carbohydrate metabolism; galactose metabolism.</text>
</comment>
<organism evidence="7 8">
    <name type="scientific">Actinomadura rudentiformis</name>
    <dbReference type="NCBI Taxonomy" id="359158"/>
    <lineage>
        <taxon>Bacteria</taxon>
        <taxon>Bacillati</taxon>
        <taxon>Actinomycetota</taxon>
        <taxon>Actinomycetes</taxon>
        <taxon>Streptosporangiales</taxon>
        <taxon>Thermomonosporaceae</taxon>
        <taxon>Actinomadura</taxon>
    </lineage>
</organism>
<dbReference type="GO" id="GO:0033499">
    <property type="term" value="P:galactose catabolic process via UDP-galactose, Leloir pathway"/>
    <property type="evidence" value="ECO:0007669"/>
    <property type="project" value="TreeGrafter"/>
</dbReference>
<feature type="domain" description="NAD-dependent epimerase/dehydratase" evidence="6">
    <location>
        <begin position="3"/>
        <end position="244"/>
    </location>
</feature>
<dbReference type="RefSeq" id="WP_151564865.1">
    <property type="nucleotide sequence ID" value="NZ_WBMT01000014.1"/>
</dbReference>
<evidence type="ECO:0000313" key="8">
    <source>
        <dbReference type="Proteomes" id="UP000468735"/>
    </source>
</evidence>
<reference evidence="7 8" key="1">
    <citation type="submission" date="2019-09" db="EMBL/GenBank/DDBJ databases">
        <title>Actinomadura physcomitrii sp. nov., a novel actinomycete isolated from moss [Physcomitrium sphaericum (Ludw) Fuernr].</title>
        <authorList>
            <person name="Zhuang X."/>
            <person name="Liu C."/>
        </authorList>
    </citation>
    <scope>NUCLEOTIDE SEQUENCE [LARGE SCALE GENOMIC DNA]</scope>
    <source>
        <strain evidence="7 8">HMC1</strain>
    </source>
</reference>
<evidence type="ECO:0000256" key="1">
    <source>
        <dbReference type="ARBA" id="ARBA00004947"/>
    </source>
</evidence>
<evidence type="ECO:0000256" key="2">
    <source>
        <dbReference type="ARBA" id="ARBA00007637"/>
    </source>
</evidence>
<keyword evidence="8" id="KW-1185">Reference proteome</keyword>
<dbReference type="InterPro" id="IPR036291">
    <property type="entry name" value="NAD(P)-bd_dom_sf"/>
</dbReference>
<evidence type="ECO:0000256" key="5">
    <source>
        <dbReference type="ARBA" id="ARBA00033067"/>
    </source>
</evidence>
<dbReference type="InterPro" id="IPR001509">
    <property type="entry name" value="Epimerase_deHydtase"/>
</dbReference>
<evidence type="ECO:0000313" key="7">
    <source>
        <dbReference type="EMBL" id="KAB2345153.1"/>
    </source>
</evidence>
<dbReference type="OrthoDB" id="3505012at2"/>
<dbReference type="PANTHER" id="PTHR43725:SF53">
    <property type="entry name" value="UDP-ARABINOSE 4-EPIMERASE 1"/>
    <property type="match status" value="1"/>
</dbReference>
<dbReference type="Proteomes" id="UP000468735">
    <property type="component" value="Unassembled WGS sequence"/>
</dbReference>
<accession>A0A6H9YQH7</accession>
<dbReference type="Pfam" id="PF01370">
    <property type="entry name" value="Epimerase"/>
    <property type="match status" value="1"/>
</dbReference>